<name>A0A2G1W6F2_9BACT</name>
<keyword evidence="3" id="KW-1185">Reference proteome</keyword>
<evidence type="ECO:0000256" key="1">
    <source>
        <dbReference type="SAM" id="MobiDB-lite"/>
    </source>
</evidence>
<sequence>MPREENPNELEAFLRKSAETRQRNAIEYRELQEEQRRDQRGTRPRQYSDRNRERVSRQLAEAIDVSIVDDHGDDDVVVGEVVEERLGKSLDSERASIGQDRSSSSSNSGGRVVTPAENLRRLLSRPGGAQQAFLMSEILKRRPF</sequence>
<accession>A0A2G1W6F2</accession>
<comment type="caution">
    <text evidence="2">The sequence shown here is derived from an EMBL/GenBank/DDBJ whole genome shotgun (WGS) entry which is preliminary data.</text>
</comment>
<dbReference type="GeneID" id="90609289"/>
<feature type="region of interest" description="Disordered" evidence="1">
    <location>
        <begin position="88"/>
        <end position="117"/>
    </location>
</feature>
<reference evidence="2 3" key="1">
    <citation type="submission" date="2017-06" db="EMBL/GenBank/DDBJ databases">
        <title>Description of Rhodopirellula bahusiensis sp. nov.</title>
        <authorList>
            <person name="Kizina J."/>
            <person name="Harder J."/>
        </authorList>
    </citation>
    <scope>NUCLEOTIDE SEQUENCE [LARGE SCALE GENOMIC DNA]</scope>
    <source>
        <strain evidence="2 3">SWK21</strain>
    </source>
</reference>
<protein>
    <submittedName>
        <fullName evidence="2">Uncharacterized protein</fullName>
    </submittedName>
</protein>
<dbReference type="AlphaFoldDB" id="A0A2G1W6F2"/>
<evidence type="ECO:0000313" key="3">
    <source>
        <dbReference type="Proteomes" id="UP000225740"/>
    </source>
</evidence>
<dbReference type="Proteomes" id="UP000225740">
    <property type="component" value="Unassembled WGS sequence"/>
</dbReference>
<dbReference type="EMBL" id="NIZW01000010">
    <property type="protein sequence ID" value="PHQ34606.1"/>
    <property type="molecule type" value="Genomic_DNA"/>
</dbReference>
<proteinExistence type="predicted"/>
<dbReference type="RefSeq" id="WP_099261355.1">
    <property type="nucleotide sequence ID" value="NZ_JBDUYK010000021.1"/>
</dbReference>
<gene>
    <name evidence="2" type="ORF">CEE69_14430</name>
</gene>
<organism evidence="2 3">
    <name type="scientific">Rhodopirellula bahusiensis</name>
    <dbReference type="NCBI Taxonomy" id="2014065"/>
    <lineage>
        <taxon>Bacteria</taxon>
        <taxon>Pseudomonadati</taxon>
        <taxon>Planctomycetota</taxon>
        <taxon>Planctomycetia</taxon>
        <taxon>Pirellulales</taxon>
        <taxon>Pirellulaceae</taxon>
        <taxon>Rhodopirellula</taxon>
    </lineage>
</organism>
<dbReference type="OrthoDB" id="287233at2"/>
<evidence type="ECO:0000313" key="2">
    <source>
        <dbReference type="EMBL" id="PHQ34606.1"/>
    </source>
</evidence>
<feature type="region of interest" description="Disordered" evidence="1">
    <location>
        <begin position="14"/>
        <end position="55"/>
    </location>
</feature>